<dbReference type="AlphaFoldDB" id="A0A0H5Q7B4"/>
<reference evidence="1" key="1">
    <citation type="submission" date="2015-06" db="EMBL/GenBank/DDBJ databases">
        <authorList>
            <person name="Joergensen T."/>
        </authorList>
    </citation>
    <scope>NUCLEOTIDE SEQUENCE</scope>
    <source>
        <strain evidence="1">RGFK1462</strain>
    </source>
</reference>
<evidence type="ECO:0000313" key="1">
    <source>
        <dbReference type="EMBL" id="CRY97280.1"/>
    </source>
</evidence>
<reference evidence="1" key="2">
    <citation type="submission" date="2015-07" db="EMBL/GenBank/DDBJ databases">
        <title>Plasmids, circular viruses and viroids from rat gut.</title>
        <authorList>
            <person name="Jorgensen T.J."/>
            <person name="Hansen M.A."/>
            <person name="Xu Z."/>
            <person name="Tabak M.A."/>
            <person name="Sorensen S.J."/>
            <person name="Hansen L.H."/>
        </authorList>
    </citation>
    <scope>NUCLEOTIDE SEQUENCE</scope>
    <source>
        <strain evidence="1">RGFK1462</strain>
    </source>
</reference>
<accession>A0A0H5Q7B4</accession>
<protein>
    <submittedName>
        <fullName evidence="1">Uncharacterized protein</fullName>
    </submittedName>
</protein>
<proteinExistence type="predicted"/>
<name>A0A0H5Q7B4_9ZZZZ</name>
<organism evidence="1">
    <name type="scientific">uncultured prokaryote</name>
    <dbReference type="NCBI Taxonomy" id="198431"/>
    <lineage>
        <taxon>unclassified sequences</taxon>
        <taxon>environmental samples</taxon>
    </lineage>
</organism>
<sequence length="199" mass="21061">MANITQIVTDWSVPGARPGATVMHFLGSDDVPALRGVVGGLWNSTRTLLNSVVTYRVRTDGKILDEDTGILTSTWADATAVSGNGSSAEQTVPDLAQMLYRWRTGTVRNGRVVQGRSFIPGIAVSRLEAGKLSAASRGVAVTAVSNFIGLAPGFGVYCRPTPARELNPGVITPAQPGQFAPIEGAGVWDEIASLRRRRT</sequence>
<dbReference type="EMBL" id="LN854003">
    <property type="protein sequence ID" value="CRY97280.1"/>
    <property type="molecule type" value="Genomic_DNA"/>
</dbReference>